<dbReference type="Proteomes" id="UP000243498">
    <property type="component" value="Unassembled WGS sequence"/>
</dbReference>
<name>A0A167F491_METRR</name>
<keyword evidence="5" id="KW-0653">Protein transport</keyword>
<evidence type="ECO:0000256" key="8">
    <source>
        <dbReference type="SAM" id="Coils"/>
    </source>
</evidence>
<dbReference type="OMA" id="PQSLKSW"/>
<evidence type="ECO:0000313" key="10">
    <source>
        <dbReference type="EMBL" id="OAA44775.1"/>
    </source>
</evidence>
<evidence type="ECO:0000256" key="6">
    <source>
        <dbReference type="ARBA" id="ARBA00023034"/>
    </source>
</evidence>
<dbReference type="PANTHER" id="PTHR31658">
    <property type="entry name" value="CONSERVED OLIGOMERIC GOLGI COMPLEX SUBUNIT 1"/>
    <property type="match status" value="1"/>
</dbReference>
<dbReference type="PANTHER" id="PTHR31658:SF0">
    <property type="entry name" value="CONSERVED OLIGOMERIC GOLGI COMPLEX SUBUNIT 1"/>
    <property type="match status" value="1"/>
</dbReference>
<keyword evidence="6" id="KW-0333">Golgi apparatus</keyword>
<evidence type="ECO:0000256" key="4">
    <source>
        <dbReference type="ARBA" id="ARBA00022448"/>
    </source>
</evidence>
<evidence type="ECO:0000256" key="1">
    <source>
        <dbReference type="ARBA" id="ARBA00004395"/>
    </source>
</evidence>
<evidence type="ECO:0000313" key="11">
    <source>
        <dbReference type="Proteomes" id="UP000243498"/>
    </source>
</evidence>
<dbReference type="GO" id="GO:0017119">
    <property type="term" value="C:Golgi transport complex"/>
    <property type="evidence" value="ECO:0007669"/>
    <property type="project" value="InterPro"/>
</dbReference>
<keyword evidence="11" id="KW-1185">Reference proteome</keyword>
<comment type="subcellular location">
    <subcellularLocation>
        <location evidence="1">Golgi apparatus membrane</location>
        <topology evidence="1">Peripheral membrane protein</topology>
    </subcellularLocation>
</comment>
<keyword evidence="4" id="KW-0813">Transport</keyword>
<feature type="compositionally biased region" description="Basic and acidic residues" evidence="9">
    <location>
        <begin position="703"/>
        <end position="713"/>
    </location>
</feature>
<accession>A0A167F491</accession>
<sequence>MASTLDLATLTSSADIFSGSHTLPQIRSIHKSLHAQIEEKAARLRTQVGGSYRELLGTADTIVQMRGDNSRVQDLLGQMGGRCGRTIISSKASALGKFITRDIDSEAGETARLKLVEAGGLMIGRILKGGGGVGEHLAKGDRLVLATKVFVISRLLIKSLKEETESESVQHVVDTASETLESLRRRIQRNIERLLDNVDDNRDSEDAVKALCAHSLANSSGAKHAIWHFLRVRQRTMETALDLDNGERTTTTEDVVRSLRVYTKTLLDVQALVPVKLSQALSGLKSRKLLADVSLKKLEGLRLDIYGRWCSEDIQDFTPFIQHDDLDGKQAREMLGTFAEKGAQIVISGLHKTLNHMTDFKSITDLRTQVLQLWIRDGGRAKGFDPQDLQDELREAINTRLLAVVEIKAAKLRLVGSEVKATLEGWQDGVSDAHTSLWDEDGYDAALSNGAGPFIQEVVSRLYGRNDAVSKATHSYGSWFHIIDDVKTVVEQLRKQRWDNDYDEIEDEETIEERQKVLSKEDPEKLQEKLDSSLDKSFQDLGDQLKDLWKQHSGHTFSGAKAIYLVRVVRDIRTQLPDRPAIQDFGVPMVPSLHGELAAMASKSAVEEFVSAGLSDKSVVVRPLWEGEPALPSQPSPALFLFLRDLSLSMTDLGVDLWTPAAMKVLNGLLRTRLCEAWRKELEGLAKEAQPGGKDGGDDEESKDAGDKEARREARADTKDICTQWLFDVALLRCCIAKGDDGAQDFEELDAEVYRMSGLDEAAKKKVNKAARDFWGRVNMLFGLLA</sequence>
<dbReference type="EMBL" id="AZHC01000009">
    <property type="protein sequence ID" value="OAA44775.1"/>
    <property type="molecule type" value="Genomic_DNA"/>
</dbReference>
<dbReference type="AlphaFoldDB" id="A0A167F491"/>
<dbReference type="OrthoDB" id="46189at2759"/>
<comment type="caution">
    <text evidence="10">The sequence shown here is derived from an EMBL/GenBank/DDBJ whole genome shotgun (WGS) entry which is preliminary data.</text>
</comment>
<keyword evidence="7" id="KW-0472">Membrane</keyword>
<proteinExistence type="inferred from homology"/>
<dbReference type="GO" id="GO:0015031">
    <property type="term" value="P:protein transport"/>
    <property type="evidence" value="ECO:0007669"/>
    <property type="project" value="UniProtKB-KW"/>
</dbReference>
<dbReference type="InterPro" id="IPR033370">
    <property type="entry name" value="COG1"/>
</dbReference>
<evidence type="ECO:0000256" key="7">
    <source>
        <dbReference type="ARBA" id="ARBA00023136"/>
    </source>
</evidence>
<dbReference type="GO" id="GO:0000139">
    <property type="term" value="C:Golgi membrane"/>
    <property type="evidence" value="ECO:0007669"/>
    <property type="project" value="UniProtKB-SubCell"/>
</dbReference>
<reference evidence="10 11" key="1">
    <citation type="journal article" date="2016" name="Genome Biol. Evol.">
        <title>Divergent and convergent evolution of fungal pathogenicity.</title>
        <authorList>
            <person name="Shang Y."/>
            <person name="Xiao G."/>
            <person name="Zheng P."/>
            <person name="Cen K."/>
            <person name="Zhan S."/>
            <person name="Wang C."/>
        </authorList>
    </citation>
    <scope>NUCLEOTIDE SEQUENCE [LARGE SCALE GENOMIC DNA]</scope>
    <source>
        <strain evidence="10 11">RCEF 4871</strain>
    </source>
</reference>
<evidence type="ECO:0000256" key="9">
    <source>
        <dbReference type="SAM" id="MobiDB-lite"/>
    </source>
</evidence>
<evidence type="ECO:0000256" key="3">
    <source>
        <dbReference type="ARBA" id="ARBA00020978"/>
    </source>
</evidence>
<dbReference type="STRING" id="1081105.A0A167F491"/>
<gene>
    <name evidence="10" type="ORF">NOR_03529</name>
</gene>
<evidence type="ECO:0000256" key="2">
    <source>
        <dbReference type="ARBA" id="ARBA00006653"/>
    </source>
</evidence>
<feature type="region of interest" description="Disordered" evidence="9">
    <location>
        <begin position="686"/>
        <end position="713"/>
    </location>
</feature>
<comment type="similarity">
    <text evidence="2">Belongs to the COG1 family.</text>
</comment>
<keyword evidence="8" id="KW-0175">Coiled coil</keyword>
<protein>
    <recommendedName>
        <fullName evidence="3">Conserved oligomeric Golgi complex subunit 1</fullName>
    </recommendedName>
</protein>
<evidence type="ECO:0000256" key="5">
    <source>
        <dbReference type="ARBA" id="ARBA00022927"/>
    </source>
</evidence>
<feature type="coiled-coil region" evidence="8">
    <location>
        <begin position="173"/>
        <end position="204"/>
    </location>
</feature>
<dbReference type="Pfam" id="PF08700">
    <property type="entry name" value="VPS51_Exo84_N"/>
    <property type="match status" value="1"/>
</dbReference>
<organism evidence="10 11">
    <name type="scientific">Metarhizium rileyi (strain RCEF 4871)</name>
    <name type="common">Nomuraea rileyi</name>
    <dbReference type="NCBI Taxonomy" id="1649241"/>
    <lineage>
        <taxon>Eukaryota</taxon>
        <taxon>Fungi</taxon>
        <taxon>Dikarya</taxon>
        <taxon>Ascomycota</taxon>
        <taxon>Pezizomycotina</taxon>
        <taxon>Sordariomycetes</taxon>
        <taxon>Hypocreomycetidae</taxon>
        <taxon>Hypocreales</taxon>
        <taxon>Clavicipitaceae</taxon>
        <taxon>Metarhizium</taxon>
    </lineage>
</organism>
<dbReference type="GO" id="GO:0006891">
    <property type="term" value="P:intra-Golgi vesicle-mediated transport"/>
    <property type="evidence" value="ECO:0007669"/>
    <property type="project" value="InterPro"/>
</dbReference>